<accession>A0A9P4QEE5</accession>
<gene>
    <name evidence="9" type="ORF">K431DRAFT_280446</name>
</gene>
<dbReference type="FunFam" id="3.20.20.70:FF:000029">
    <property type="entry name" value="L-lactate dehydrogenase"/>
    <property type="match status" value="1"/>
</dbReference>
<keyword evidence="10" id="KW-1185">Reference proteome</keyword>
<dbReference type="PANTHER" id="PTHR10578">
    <property type="entry name" value="S -2-HYDROXY-ACID OXIDASE-RELATED"/>
    <property type="match status" value="1"/>
</dbReference>
<dbReference type="PIRSF" id="PIRSF000138">
    <property type="entry name" value="Al-hdrx_acd_dh"/>
    <property type="match status" value="1"/>
</dbReference>
<dbReference type="PROSITE" id="PS51349">
    <property type="entry name" value="FMN_HYDROXY_ACID_DH_2"/>
    <property type="match status" value="1"/>
</dbReference>
<keyword evidence="4" id="KW-0560">Oxidoreductase</keyword>
<dbReference type="InterPro" id="IPR012133">
    <property type="entry name" value="Alpha-hydoxy_acid_DH_FMN"/>
</dbReference>
<feature type="binding site" evidence="7">
    <location>
        <position position="173"/>
    </location>
    <ligand>
        <name>FMN</name>
        <dbReference type="ChEBI" id="CHEBI:58210"/>
    </ligand>
</feature>
<feature type="binding site" evidence="7">
    <location>
        <position position="33"/>
    </location>
    <ligand>
        <name>glyoxylate</name>
        <dbReference type="ChEBI" id="CHEBI:36655"/>
    </ligand>
</feature>
<dbReference type="InterPro" id="IPR037396">
    <property type="entry name" value="FMN_HAD"/>
</dbReference>
<dbReference type="Proteomes" id="UP000799441">
    <property type="component" value="Unassembled WGS sequence"/>
</dbReference>
<proteinExistence type="inferred from homology"/>
<feature type="active site" description="Proton acceptor" evidence="6">
    <location>
        <position position="288"/>
    </location>
</feature>
<evidence type="ECO:0000256" key="5">
    <source>
        <dbReference type="ARBA" id="ARBA00024042"/>
    </source>
</evidence>
<evidence type="ECO:0000256" key="3">
    <source>
        <dbReference type="ARBA" id="ARBA00022643"/>
    </source>
</evidence>
<dbReference type="InterPro" id="IPR000262">
    <property type="entry name" value="FMN-dep_DH"/>
</dbReference>
<feature type="binding site" evidence="7">
    <location>
        <begin position="319"/>
        <end position="323"/>
    </location>
    <ligand>
        <name>FMN</name>
        <dbReference type="ChEBI" id="CHEBI:58210"/>
    </ligand>
</feature>
<dbReference type="GO" id="GO:0010181">
    <property type="term" value="F:FMN binding"/>
    <property type="evidence" value="ECO:0007669"/>
    <property type="project" value="InterPro"/>
</dbReference>
<evidence type="ECO:0000256" key="6">
    <source>
        <dbReference type="PIRSR" id="PIRSR000138-1"/>
    </source>
</evidence>
<comment type="similarity">
    <text evidence="5">Belongs to the FMN-dependent alpha-hydroxy acid dehydrogenase family.</text>
</comment>
<dbReference type="OrthoDB" id="1925334at2759"/>
<dbReference type="GO" id="GO:0016614">
    <property type="term" value="F:oxidoreductase activity, acting on CH-OH group of donors"/>
    <property type="evidence" value="ECO:0007669"/>
    <property type="project" value="UniProtKB-ARBA"/>
</dbReference>
<dbReference type="Pfam" id="PF01070">
    <property type="entry name" value="FMN_dh"/>
    <property type="match status" value="1"/>
</dbReference>
<evidence type="ECO:0000256" key="1">
    <source>
        <dbReference type="ARBA" id="ARBA00001917"/>
    </source>
</evidence>
<evidence type="ECO:0000256" key="7">
    <source>
        <dbReference type="PIRSR" id="PIRSR000138-2"/>
    </source>
</evidence>
<feature type="binding site" evidence="7">
    <location>
        <position position="288"/>
    </location>
    <ligand>
        <name>glyoxylate</name>
        <dbReference type="ChEBI" id="CHEBI:36655"/>
    </ligand>
</feature>
<feature type="binding site" evidence="7">
    <location>
        <position position="147"/>
    </location>
    <ligand>
        <name>glyoxylate</name>
        <dbReference type="ChEBI" id="CHEBI:36655"/>
    </ligand>
</feature>
<keyword evidence="2 7" id="KW-0285">Flavoprotein</keyword>
<feature type="binding site" evidence="7">
    <location>
        <position position="115"/>
    </location>
    <ligand>
        <name>FMN</name>
        <dbReference type="ChEBI" id="CHEBI:58210"/>
    </ligand>
</feature>
<feature type="binding site" evidence="7">
    <location>
        <begin position="342"/>
        <end position="343"/>
    </location>
    <ligand>
        <name>FMN</name>
        <dbReference type="ChEBI" id="CHEBI:58210"/>
    </ligand>
</feature>
<feature type="binding site" evidence="7">
    <location>
        <position position="286"/>
    </location>
    <ligand>
        <name>FMN</name>
        <dbReference type="ChEBI" id="CHEBI:58210"/>
    </ligand>
</feature>
<feature type="binding site" evidence="7">
    <location>
        <position position="145"/>
    </location>
    <ligand>
        <name>FMN</name>
        <dbReference type="ChEBI" id="CHEBI:58210"/>
    </ligand>
</feature>
<comment type="caution">
    <text evidence="9">The sequence shown here is derived from an EMBL/GenBank/DDBJ whole genome shotgun (WGS) entry which is preliminary data.</text>
</comment>
<comment type="cofactor">
    <cofactor evidence="1">
        <name>FMN</name>
        <dbReference type="ChEBI" id="CHEBI:58210"/>
    </cofactor>
</comment>
<sequence>MTKEQTQEREDPITIAEVEEIARRRLPKNVYEYYACGSDNQEAVHRNDEAFRRVFVIPRVLRDVSKVDTSTQVFGTTYALPIGIAPSAMHRLVGGEGEMDVGRASANLNINMTLSSQSTTSLEDVAGVLRKSRQVGLPSPKLWFQIYLNQDLDNSVPLIKRAEAAGYEALVLTVDTPVLGNRLNERKTPLVLPPHLRLANIETKPDPNKRRKPTVNRLLMDARTAKQANELLQQAGDSMHSSSLTWETTLKSLRQITKMKVILKGIMAPEDARLAVEHGADAIVVSNHGGRQLDCTTSTIEALPDVADAVQGRLPVIFDGGVRHGSDVFKALALGADFVLVGRPALWGLAYNGCDGVESVMNILERELSRTMALAGVTKVQDINRSMIGVARHNFGVARL</sequence>
<feature type="binding site" evidence="7">
    <location>
        <begin position="86"/>
        <end position="88"/>
    </location>
    <ligand>
        <name>FMN</name>
        <dbReference type="ChEBI" id="CHEBI:58210"/>
    </ligand>
</feature>
<feature type="binding site" evidence="7">
    <location>
        <position position="264"/>
    </location>
    <ligand>
        <name>FMN</name>
        <dbReference type="ChEBI" id="CHEBI:58210"/>
    </ligand>
</feature>
<dbReference type="AlphaFoldDB" id="A0A9P4QEE5"/>
<name>A0A9P4QEE5_9PEZI</name>
<protein>
    <submittedName>
        <fullName evidence="9">S-2-hydroxy-acid oxidase</fullName>
    </submittedName>
</protein>
<organism evidence="9 10">
    <name type="scientific">Polychaeton citri CBS 116435</name>
    <dbReference type="NCBI Taxonomy" id="1314669"/>
    <lineage>
        <taxon>Eukaryota</taxon>
        <taxon>Fungi</taxon>
        <taxon>Dikarya</taxon>
        <taxon>Ascomycota</taxon>
        <taxon>Pezizomycotina</taxon>
        <taxon>Dothideomycetes</taxon>
        <taxon>Dothideomycetidae</taxon>
        <taxon>Capnodiales</taxon>
        <taxon>Capnodiaceae</taxon>
        <taxon>Polychaeton</taxon>
    </lineage>
</organism>
<feature type="binding site" evidence="7">
    <location>
        <position position="182"/>
    </location>
    <ligand>
        <name>glyoxylate</name>
        <dbReference type="ChEBI" id="CHEBI:36655"/>
    </ligand>
</feature>
<dbReference type="SUPFAM" id="SSF51395">
    <property type="entry name" value="FMN-linked oxidoreductases"/>
    <property type="match status" value="1"/>
</dbReference>
<dbReference type="CDD" id="cd02809">
    <property type="entry name" value="alpha_hydroxyacid_oxid_FMN"/>
    <property type="match status" value="1"/>
</dbReference>
<evidence type="ECO:0000313" key="10">
    <source>
        <dbReference type="Proteomes" id="UP000799441"/>
    </source>
</evidence>
<keyword evidence="3 7" id="KW-0288">FMN</keyword>
<evidence type="ECO:0000259" key="8">
    <source>
        <dbReference type="PROSITE" id="PS51349"/>
    </source>
</evidence>
<evidence type="ECO:0000256" key="4">
    <source>
        <dbReference type="ARBA" id="ARBA00023002"/>
    </source>
</evidence>
<dbReference type="InterPro" id="IPR008259">
    <property type="entry name" value="FMN_hydac_DH_AS"/>
</dbReference>
<evidence type="ECO:0000256" key="2">
    <source>
        <dbReference type="ARBA" id="ARBA00022630"/>
    </source>
</evidence>
<dbReference type="InterPro" id="IPR013785">
    <property type="entry name" value="Aldolase_TIM"/>
</dbReference>
<dbReference type="EMBL" id="MU003766">
    <property type="protein sequence ID" value="KAF2725733.1"/>
    <property type="molecule type" value="Genomic_DNA"/>
</dbReference>
<dbReference type="Gene3D" id="3.20.20.70">
    <property type="entry name" value="Aldolase class I"/>
    <property type="match status" value="1"/>
</dbReference>
<dbReference type="PROSITE" id="PS00557">
    <property type="entry name" value="FMN_HYDROXY_ACID_DH_1"/>
    <property type="match status" value="1"/>
</dbReference>
<evidence type="ECO:0000313" key="9">
    <source>
        <dbReference type="EMBL" id="KAF2725733.1"/>
    </source>
</evidence>
<feature type="binding site" evidence="7">
    <location>
        <position position="291"/>
    </location>
    <ligand>
        <name>glyoxylate</name>
        <dbReference type="ChEBI" id="CHEBI:36655"/>
    </ligand>
</feature>
<feature type="domain" description="FMN hydroxy acid dehydrogenase" evidence="8">
    <location>
        <begin position="7"/>
        <end position="393"/>
    </location>
</feature>
<reference evidence="9" key="1">
    <citation type="journal article" date="2020" name="Stud. Mycol.">
        <title>101 Dothideomycetes genomes: a test case for predicting lifestyles and emergence of pathogens.</title>
        <authorList>
            <person name="Haridas S."/>
            <person name="Albert R."/>
            <person name="Binder M."/>
            <person name="Bloem J."/>
            <person name="Labutti K."/>
            <person name="Salamov A."/>
            <person name="Andreopoulos B."/>
            <person name="Baker S."/>
            <person name="Barry K."/>
            <person name="Bills G."/>
            <person name="Bluhm B."/>
            <person name="Cannon C."/>
            <person name="Castanera R."/>
            <person name="Culley D."/>
            <person name="Daum C."/>
            <person name="Ezra D."/>
            <person name="Gonzalez J."/>
            <person name="Henrissat B."/>
            <person name="Kuo A."/>
            <person name="Liang C."/>
            <person name="Lipzen A."/>
            <person name="Lutzoni F."/>
            <person name="Magnuson J."/>
            <person name="Mondo S."/>
            <person name="Nolan M."/>
            <person name="Ohm R."/>
            <person name="Pangilinan J."/>
            <person name="Park H.-J."/>
            <person name="Ramirez L."/>
            <person name="Alfaro M."/>
            <person name="Sun H."/>
            <person name="Tritt A."/>
            <person name="Yoshinaga Y."/>
            <person name="Zwiers L.-H."/>
            <person name="Turgeon B."/>
            <person name="Goodwin S."/>
            <person name="Spatafora J."/>
            <person name="Crous P."/>
            <person name="Grigoriev I."/>
        </authorList>
    </citation>
    <scope>NUCLEOTIDE SEQUENCE</scope>
    <source>
        <strain evidence="9">CBS 116435</strain>
    </source>
</reference>
<dbReference type="PANTHER" id="PTHR10578:SF107">
    <property type="entry name" value="2-HYDROXYACID OXIDASE 1"/>
    <property type="match status" value="1"/>
</dbReference>